<protein>
    <submittedName>
        <fullName evidence="1">Uncharacterized protein</fullName>
    </submittedName>
</protein>
<sequence length="77" mass="9028">MKGYIVTDNPNKRVILFEDGHEKAYKTIFIKNANRLKVIDLQGDGLVLNEKIKLKHFRQDSITQFIAVIKTEKRKKQ</sequence>
<dbReference type="EMBL" id="FOQE01000004">
    <property type="protein sequence ID" value="SFH58379.1"/>
    <property type="molecule type" value="Genomic_DNA"/>
</dbReference>
<proteinExistence type="predicted"/>
<gene>
    <name evidence="1" type="ORF">SAMN04489868_10498</name>
</gene>
<dbReference type="Proteomes" id="UP000198668">
    <property type="component" value="Unassembled WGS sequence"/>
</dbReference>
<reference evidence="1 2" key="1">
    <citation type="submission" date="2016-10" db="EMBL/GenBank/DDBJ databases">
        <authorList>
            <person name="de Groot N.N."/>
        </authorList>
    </citation>
    <scope>NUCLEOTIDE SEQUENCE [LARGE SCALE GENOMIC DNA]</scope>
    <source>
        <strain evidence="1 2">DSM 27630</strain>
    </source>
</reference>
<dbReference type="AlphaFoldDB" id="A0A1I3B8T4"/>
<keyword evidence="2" id="KW-1185">Reference proteome</keyword>
<dbReference type="RefSeq" id="WP_092091290.1">
    <property type="nucleotide sequence ID" value="NZ_FOQE01000004.1"/>
</dbReference>
<dbReference type="OrthoDB" id="2168541at2"/>
<evidence type="ECO:0000313" key="1">
    <source>
        <dbReference type="EMBL" id="SFH58379.1"/>
    </source>
</evidence>
<accession>A0A1I3B8T4</accession>
<evidence type="ECO:0000313" key="2">
    <source>
        <dbReference type="Proteomes" id="UP000198668"/>
    </source>
</evidence>
<name>A0A1I3B8T4_9LACT</name>
<organism evidence="1 2">
    <name type="scientific">Pisciglobus halotolerans</name>
    <dbReference type="NCBI Taxonomy" id="745365"/>
    <lineage>
        <taxon>Bacteria</taxon>
        <taxon>Bacillati</taxon>
        <taxon>Bacillota</taxon>
        <taxon>Bacilli</taxon>
        <taxon>Lactobacillales</taxon>
        <taxon>Carnobacteriaceae</taxon>
    </lineage>
</organism>